<protein>
    <submittedName>
        <fullName evidence="1">Uncharacterized protein</fullName>
    </submittedName>
</protein>
<dbReference type="EMBL" id="BMAC01000803">
    <property type="protein sequence ID" value="GFQ03136.1"/>
    <property type="molecule type" value="Genomic_DNA"/>
</dbReference>
<accession>A0A830D7M0</accession>
<sequence>MDYQYSPSTSVPISIPRKPYIVSLNPDGDYDLYIVDLNSGGGGSVDHELDMLPTVRLSGKFFRSGALCVLGSTLYAFEGLPPGLGYPPPRPGKSVYKFELLNLPVRFKVDKKMMSFVCYMKSDKHSPCATPTPDGRQIMISSSVLDPHRNNFELFDPSKRKCYKLPNIDIPRCRLRNLTFLDESVFFVETAAEMYTLKFNEGGSIWKRMYHFHGAFSMGGVFEVISGVNICLTLHGAYDIDDSSLDHQEYELENACLYKYPDLSSFPSNVRLVRLDLILLDVNDPSDFKFGILLSGVEAGSIDIPHLILDVYSCDLIKCRNTLSEIREKERMKTSMMDRNSTPYPLPHASKVTTLKFRLGPQPPRHFQIRIADSTPEVSTKVCF</sequence>
<evidence type="ECO:0000313" key="2">
    <source>
        <dbReference type="Proteomes" id="UP000653305"/>
    </source>
</evidence>
<dbReference type="AlphaFoldDB" id="A0A830D7M0"/>
<comment type="caution">
    <text evidence="1">The sequence shown here is derived from an EMBL/GenBank/DDBJ whole genome shotgun (WGS) entry which is preliminary data.</text>
</comment>
<evidence type="ECO:0000313" key="1">
    <source>
        <dbReference type="EMBL" id="GFQ03136.1"/>
    </source>
</evidence>
<proteinExistence type="predicted"/>
<keyword evidence="2" id="KW-1185">Reference proteome</keyword>
<organism evidence="1 2">
    <name type="scientific">Phtheirospermum japonicum</name>
    <dbReference type="NCBI Taxonomy" id="374723"/>
    <lineage>
        <taxon>Eukaryota</taxon>
        <taxon>Viridiplantae</taxon>
        <taxon>Streptophyta</taxon>
        <taxon>Embryophyta</taxon>
        <taxon>Tracheophyta</taxon>
        <taxon>Spermatophyta</taxon>
        <taxon>Magnoliopsida</taxon>
        <taxon>eudicotyledons</taxon>
        <taxon>Gunneridae</taxon>
        <taxon>Pentapetalae</taxon>
        <taxon>asterids</taxon>
        <taxon>lamiids</taxon>
        <taxon>Lamiales</taxon>
        <taxon>Orobanchaceae</taxon>
        <taxon>Orobanchaceae incertae sedis</taxon>
        <taxon>Phtheirospermum</taxon>
    </lineage>
</organism>
<name>A0A830D7M0_9LAMI</name>
<reference evidence="1" key="1">
    <citation type="submission" date="2020-07" db="EMBL/GenBank/DDBJ databases">
        <title>Ethylene signaling mediates host invasion by parasitic plants.</title>
        <authorList>
            <person name="Yoshida S."/>
        </authorList>
    </citation>
    <scope>NUCLEOTIDE SEQUENCE</scope>
    <source>
        <strain evidence="1">Okayama</strain>
    </source>
</reference>
<gene>
    <name evidence="1" type="ORF">PHJA_002457400</name>
</gene>
<dbReference type="Proteomes" id="UP000653305">
    <property type="component" value="Unassembled WGS sequence"/>
</dbReference>